<comment type="caution">
    <text evidence="2">The sequence shown here is derived from an EMBL/GenBank/DDBJ whole genome shotgun (WGS) entry which is preliminary data.</text>
</comment>
<dbReference type="Proteomes" id="UP001607303">
    <property type="component" value="Unassembled WGS sequence"/>
</dbReference>
<evidence type="ECO:0000313" key="2">
    <source>
        <dbReference type="EMBL" id="KAL2722988.1"/>
    </source>
</evidence>
<organism evidence="2 3">
    <name type="scientific">Vespula maculifrons</name>
    <name type="common">Eastern yellow jacket</name>
    <name type="synonym">Wasp</name>
    <dbReference type="NCBI Taxonomy" id="7453"/>
    <lineage>
        <taxon>Eukaryota</taxon>
        <taxon>Metazoa</taxon>
        <taxon>Ecdysozoa</taxon>
        <taxon>Arthropoda</taxon>
        <taxon>Hexapoda</taxon>
        <taxon>Insecta</taxon>
        <taxon>Pterygota</taxon>
        <taxon>Neoptera</taxon>
        <taxon>Endopterygota</taxon>
        <taxon>Hymenoptera</taxon>
        <taxon>Apocrita</taxon>
        <taxon>Aculeata</taxon>
        <taxon>Vespoidea</taxon>
        <taxon>Vespidae</taxon>
        <taxon>Vespinae</taxon>
        <taxon>Vespula</taxon>
    </lineage>
</organism>
<feature type="region of interest" description="Disordered" evidence="1">
    <location>
        <begin position="74"/>
        <end position="120"/>
    </location>
</feature>
<accession>A0ABD2AQU1</accession>
<gene>
    <name evidence="2" type="ORF">V1477_019579</name>
</gene>
<feature type="compositionally biased region" description="Acidic residues" evidence="1">
    <location>
        <begin position="78"/>
        <end position="109"/>
    </location>
</feature>
<dbReference type="EMBL" id="JAYRBN010000115">
    <property type="protein sequence ID" value="KAL2722988.1"/>
    <property type="molecule type" value="Genomic_DNA"/>
</dbReference>
<sequence length="120" mass="14169">MFRCFVGSIKSSISLEYTYKCYCQGAFSGVYDRSTCRDISSSNFVTSNRKGRGTTYTRGGGDRCLHREKNSRLRNCLEDEEEEEEEEEEKDEDEDEEEEVEEVEEEEEKEKEKEKEKKDE</sequence>
<evidence type="ECO:0000256" key="1">
    <source>
        <dbReference type="SAM" id="MobiDB-lite"/>
    </source>
</evidence>
<reference evidence="2 3" key="1">
    <citation type="journal article" date="2024" name="Ann. Entomol. Soc. Am.">
        <title>Genomic analyses of the southern and eastern yellowjacket wasps (Hymenoptera: Vespidae) reveal evolutionary signatures of social life.</title>
        <authorList>
            <person name="Catto M.A."/>
            <person name="Caine P.B."/>
            <person name="Orr S.E."/>
            <person name="Hunt B.G."/>
            <person name="Goodisman M.A.D."/>
        </authorList>
    </citation>
    <scope>NUCLEOTIDE SEQUENCE [LARGE SCALE GENOMIC DNA]</scope>
    <source>
        <strain evidence="2">232</strain>
        <tissue evidence="2">Head and thorax</tissue>
    </source>
</reference>
<protein>
    <submittedName>
        <fullName evidence="2">Uncharacterized protein</fullName>
    </submittedName>
</protein>
<name>A0ABD2AQU1_VESMC</name>
<feature type="compositionally biased region" description="Basic and acidic residues" evidence="1">
    <location>
        <begin position="110"/>
        <end position="120"/>
    </location>
</feature>
<keyword evidence="3" id="KW-1185">Reference proteome</keyword>
<evidence type="ECO:0000313" key="3">
    <source>
        <dbReference type="Proteomes" id="UP001607303"/>
    </source>
</evidence>
<dbReference type="AlphaFoldDB" id="A0ABD2AQU1"/>
<proteinExistence type="predicted"/>